<dbReference type="AlphaFoldDB" id="A0A0E9RMS5"/>
<sequence>MLLMSTNEAVVRCKQMFKNCIVLNVTFLSCISMV</sequence>
<evidence type="ECO:0000313" key="1">
    <source>
        <dbReference type="EMBL" id="JAH30451.1"/>
    </source>
</evidence>
<proteinExistence type="predicted"/>
<accession>A0A0E9RMS5</accession>
<dbReference type="EMBL" id="GBXM01078126">
    <property type="protein sequence ID" value="JAH30451.1"/>
    <property type="molecule type" value="Transcribed_RNA"/>
</dbReference>
<reference evidence="1" key="2">
    <citation type="journal article" date="2015" name="Fish Shellfish Immunol.">
        <title>Early steps in the European eel (Anguilla anguilla)-Vibrio vulnificus interaction in the gills: Role of the RtxA13 toxin.</title>
        <authorList>
            <person name="Callol A."/>
            <person name="Pajuelo D."/>
            <person name="Ebbesson L."/>
            <person name="Teles M."/>
            <person name="MacKenzie S."/>
            <person name="Amaro C."/>
        </authorList>
    </citation>
    <scope>NUCLEOTIDE SEQUENCE</scope>
</reference>
<reference evidence="1" key="1">
    <citation type="submission" date="2014-11" db="EMBL/GenBank/DDBJ databases">
        <authorList>
            <person name="Amaro Gonzalez C."/>
        </authorList>
    </citation>
    <scope>NUCLEOTIDE SEQUENCE</scope>
</reference>
<organism evidence="1">
    <name type="scientific">Anguilla anguilla</name>
    <name type="common">European freshwater eel</name>
    <name type="synonym">Muraena anguilla</name>
    <dbReference type="NCBI Taxonomy" id="7936"/>
    <lineage>
        <taxon>Eukaryota</taxon>
        <taxon>Metazoa</taxon>
        <taxon>Chordata</taxon>
        <taxon>Craniata</taxon>
        <taxon>Vertebrata</taxon>
        <taxon>Euteleostomi</taxon>
        <taxon>Actinopterygii</taxon>
        <taxon>Neopterygii</taxon>
        <taxon>Teleostei</taxon>
        <taxon>Anguilliformes</taxon>
        <taxon>Anguillidae</taxon>
        <taxon>Anguilla</taxon>
    </lineage>
</organism>
<name>A0A0E9RMS5_ANGAN</name>
<protein>
    <submittedName>
        <fullName evidence="1">Uncharacterized protein</fullName>
    </submittedName>
</protein>